<feature type="region of interest" description="Disordered" evidence="24">
    <location>
        <begin position="1"/>
        <end position="28"/>
    </location>
</feature>
<evidence type="ECO:0000256" key="3">
    <source>
        <dbReference type="ARBA" id="ARBA00006113"/>
    </source>
</evidence>
<dbReference type="GO" id="GO:0005886">
    <property type="term" value="C:plasma membrane"/>
    <property type="evidence" value="ECO:0007669"/>
    <property type="project" value="UniProtKB-SubCell"/>
</dbReference>
<evidence type="ECO:0000256" key="18">
    <source>
        <dbReference type="ARBA" id="ARBA00023065"/>
    </source>
</evidence>
<feature type="binding site" description="axial binding residue" evidence="22">
    <location>
        <position position="180"/>
    </location>
    <ligand>
        <name>heme c</name>
        <dbReference type="ChEBI" id="CHEBI:61717"/>
        <label>2</label>
    </ligand>
    <ligandPart>
        <name>Fe</name>
        <dbReference type="ChEBI" id="CHEBI:18248"/>
    </ligandPart>
</feature>
<feature type="domain" description="Cytochrome c" evidence="26">
    <location>
        <begin position="116"/>
        <end position="205"/>
    </location>
</feature>
<keyword evidence="9 21" id="KW-0679">Respiratory chain</keyword>
<keyword evidence="16 21" id="KW-0560">Oxidoreductase</keyword>
<name>A0A1T4SXD0_9HYPH</name>
<dbReference type="Pfam" id="PF13442">
    <property type="entry name" value="Cytochrome_CBB3"/>
    <property type="match status" value="1"/>
</dbReference>
<keyword evidence="11 21" id="KW-0479">Metal-binding</keyword>
<dbReference type="Pfam" id="PF00034">
    <property type="entry name" value="Cytochrom_C"/>
    <property type="match status" value="1"/>
</dbReference>
<keyword evidence="17 21" id="KW-0408">Iron</keyword>
<evidence type="ECO:0000256" key="15">
    <source>
        <dbReference type="ARBA" id="ARBA00022989"/>
    </source>
</evidence>
<evidence type="ECO:0000256" key="12">
    <source>
        <dbReference type="ARBA" id="ARBA00022737"/>
    </source>
</evidence>
<dbReference type="InterPro" id="IPR004678">
    <property type="entry name" value="Cyt_c_oxidase_cbb3_su3"/>
</dbReference>
<keyword evidence="7 21" id="KW-0997">Cell inner membrane</keyword>
<dbReference type="SUPFAM" id="SSF46626">
    <property type="entry name" value="Cytochrome c"/>
    <property type="match status" value="2"/>
</dbReference>
<evidence type="ECO:0000256" key="6">
    <source>
        <dbReference type="ARBA" id="ARBA00022475"/>
    </source>
</evidence>
<keyword evidence="19 21" id="KW-0472">Membrane</keyword>
<keyword evidence="6 21" id="KW-1003">Cell membrane</keyword>
<feature type="binding site" description="axial binding residue" evidence="22">
    <location>
        <position position="229"/>
    </location>
    <ligand>
        <name>heme c</name>
        <dbReference type="ChEBI" id="CHEBI:61717"/>
        <label>2</label>
    </ligand>
    <ligandPart>
        <name>Fe</name>
        <dbReference type="ChEBI" id="CHEBI:18248"/>
    </ligandPart>
</feature>
<dbReference type="GO" id="GO:0016491">
    <property type="term" value="F:oxidoreductase activity"/>
    <property type="evidence" value="ECO:0007669"/>
    <property type="project" value="UniProtKB-KW"/>
</dbReference>
<dbReference type="Gene3D" id="1.10.760.10">
    <property type="entry name" value="Cytochrome c-like domain"/>
    <property type="match status" value="2"/>
</dbReference>
<evidence type="ECO:0000256" key="24">
    <source>
        <dbReference type="SAM" id="MobiDB-lite"/>
    </source>
</evidence>
<protein>
    <recommendedName>
        <fullName evidence="21">Cbb3-type cytochrome c oxidase subunit</fullName>
    </recommendedName>
</protein>
<comment type="subunit">
    <text evidence="4">Component of the cbb3-type cytochrome c oxidase at least composed of FixN, FixO, FixQ and FixP.</text>
</comment>
<keyword evidence="5 21" id="KW-0813">Transport</keyword>
<feature type="binding site" description="covalent" evidence="23">
    <location>
        <position position="132"/>
    </location>
    <ligand>
        <name>heme c</name>
        <dbReference type="ChEBI" id="CHEBI:61717"/>
        <label>1</label>
    </ligand>
</feature>
<evidence type="ECO:0000256" key="20">
    <source>
        <dbReference type="ARBA" id="ARBA00025525"/>
    </source>
</evidence>
<evidence type="ECO:0000256" key="2">
    <source>
        <dbReference type="ARBA" id="ARBA00004673"/>
    </source>
</evidence>
<keyword evidence="8 21" id="KW-0349">Heme</keyword>
<evidence type="ECO:0000256" key="5">
    <source>
        <dbReference type="ARBA" id="ARBA00022448"/>
    </source>
</evidence>
<evidence type="ECO:0000256" key="4">
    <source>
        <dbReference type="ARBA" id="ARBA00011203"/>
    </source>
</evidence>
<dbReference type="Pfam" id="PF14715">
    <property type="entry name" value="FixP_N"/>
    <property type="match status" value="1"/>
</dbReference>
<keyword evidence="10 25" id="KW-0812">Transmembrane</keyword>
<feature type="transmembrane region" description="Helical" evidence="25">
    <location>
        <begin position="40"/>
        <end position="62"/>
    </location>
</feature>
<comment type="cofactor">
    <cofactor evidence="21 23">
        <name>heme c</name>
        <dbReference type="ChEBI" id="CHEBI:61717"/>
    </cofactor>
    <text evidence="21 23">Binds 2 heme C groups per subunit.</text>
</comment>
<proteinExistence type="inferred from homology"/>
<dbReference type="PANTHER" id="PTHR33751:SF1">
    <property type="entry name" value="CBB3-TYPE CYTOCHROME C OXIDASE SUBUNIT FIXP"/>
    <property type="match status" value="1"/>
</dbReference>
<accession>A0A1T4SXD0</accession>
<dbReference type="PIRSF" id="PIRSF000006">
    <property type="entry name" value="Cbb3-Cox_fixP"/>
    <property type="match status" value="1"/>
</dbReference>
<comment type="function">
    <text evidence="20">C-type cytochrome. Part of the cbb3-type cytochrome c oxidase complex. FixP subunit is required for transferring electrons from donor cytochrome c via its heme groups to FixO subunit. From there, electrons are shuttled to the catalytic binuclear center of FixN subunit where oxygen reduction takes place. The complex also functions as a proton pump.</text>
</comment>
<dbReference type="GO" id="GO:0006119">
    <property type="term" value="P:oxidative phosphorylation"/>
    <property type="evidence" value="ECO:0007669"/>
    <property type="project" value="UniProtKB-UniPathway"/>
</dbReference>
<dbReference type="AlphaFoldDB" id="A0A1T4SXD0"/>
<gene>
    <name evidence="27" type="ORF">SAMN05428963_11515</name>
</gene>
<evidence type="ECO:0000256" key="13">
    <source>
        <dbReference type="ARBA" id="ARBA00022781"/>
    </source>
</evidence>
<dbReference type="GO" id="GO:0009055">
    <property type="term" value="F:electron transfer activity"/>
    <property type="evidence" value="ECO:0007669"/>
    <property type="project" value="InterPro"/>
</dbReference>
<dbReference type="NCBIfam" id="TIGR00782">
    <property type="entry name" value="ccoP"/>
    <property type="match status" value="1"/>
</dbReference>
<dbReference type="GO" id="GO:1902600">
    <property type="term" value="P:proton transmembrane transport"/>
    <property type="evidence" value="ECO:0007669"/>
    <property type="project" value="UniProtKB-KW"/>
</dbReference>
<evidence type="ECO:0000256" key="25">
    <source>
        <dbReference type="SAM" id="Phobius"/>
    </source>
</evidence>
<evidence type="ECO:0000256" key="19">
    <source>
        <dbReference type="ARBA" id="ARBA00023136"/>
    </source>
</evidence>
<evidence type="ECO:0000313" key="27">
    <source>
        <dbReference type="EMBL" id="SKA32568.1"/>
    </source>
</evidence>
<evidence type="ECO:0000256" key="21">
    <source>
        <dbReference type="PIRNR" id="PIRNR000006"/>
    </source>
</evidence>
<dbReference type="InterPro" id="IPR032858">
    <property type="entry name" value="CcoP_N"/>
</dbReference>
<organism evidence="27 28">
    <name type="scientific">Consotaella salsifontis</name>
    <dbReference type="NCBI Taxonomy" id="1365950"/>
    <lineage>
        <taxon>Bacteria</taxon>
        <taxon>Pseudomonadati</taxon>
        <taxon>Pseudomonadota</taxon>
        <taxon>Alphaproteobacteria</taxon>
        <taxon>Hyphomicrobiales</taxon>
        <taxon>Aurantimonadaceae</taxon>
        <taxon>Consotaella</taxon>
    </lineage>
</organism>
<evidence type="ECO:0000256" key="22">
    <source>
        <dbReference type="PIRSR" id="PIRSR000006-1"/>
    </source>
</evidence>
<dbReference type="EMBL" id="FUXL01000015">
    <property type="protein sequence ID" value="SKA32568.1"/>
    <property type="molecule type" value="Genomic_DNA"/>
</dbReference>
<dbReference type="STRING" id="1365950.SAMN05428963_11515"/>
<dbReference type="GO" id="GO:0020037">
    <property type="term" value="F:heme binding"/>
    <property type="evidence" value="ECO:0007669"/>
    <property type="project" value="InterPro"/>
</dbReference>
<reference evidence="27 28" key="1">
    <citation type="submission" date="2017-02" db="EMBL/GenBank/DDBJ databases">
        <authorList>
            <person name="Peterson S.W."/>
        </authorList>
    </citation>
    <scope>NUCLEOTIDE SEQUENCE [LARGE SCALE GENOMIC DNA]</scope>
    <source>
        <strain evidence="27 28">USBA 369</strain>
    </source>
</reference>
<evidence type="ECO:0000256" key="7">
    <source>
        <dbReference type="ARBA" id="ARBA00022519"/>
    </source>
</evidence>
<keyword evidence="12" id="KW-0677">Repeat</keyword>
<dbReference type="OrthoDB" id="9811281at2"/>
<evidence type="ECO:0000256" key="16">
    <source>
        <dbReference type="ARBA" id="ARBA00023002"/>
    </source>
</evidence>
<dbReference type="Gene3D" id="6.10.280.130">
    <property type="match status" value="1"/>
</dbReference>
<evidence type="ECO:0000256" key="14">
    <source>
        <dbReference type="ARBA" id="ARBA00022982"/>
    </source>
</evidence>
<sequence>MVNDPVEDAHGREVDAATGTETTGHSWDGIKELNTPLPRWWLWTFYGTILFSIVYVVLYPAIPLVHSATSGVLGWNSRDALKAEVAEATQEQAQFRDQIAAATPAEVVQNADLFRFASAAGRSAFAVNCVQCHGAGATGGPGYPNLQDDDWLWGGTIDDIVQTISYGVRSGSDETRFSEMPAFGRDGILDAEQIENVSAYVLSLSGQKASSGDATAGQQVFADNCTACHGENGQGMHELGAPNLSDGIWLYGGKQSDIIAQVTGPRHGVMPAWLPRLGETTVKELAAYVYSLGGATVEQASAQ</sequence>
<feature type="binding site" description="covalent" evidence="23">
    <location>
        <position position="129"/>
    </location>
    <ligand>
        <name>heme c</name>
        <dbReference type="ChEBI" id="CHEBI:61717"/>
        <label>1</label>
    </ligand>
</feature>
<dbReference type="GO" id="GO:0005506">
    <property type="term" value="F:iron ion binding"/>
    <property type="evidence" value="ECO:0007669"/>
    <property type="project" value="InterPro"/>
</dbReference>
<feature type="binding site" description="axial binding residue" evidence="22">
    <location>
        <position position="270"/>
    </location>
    <ligand>
        <name>heme c</name>
        <dbReference type="ChEBI" id="CHEBI:61717"/>
        <label>1</label>
    </ligand>
    <ligandPart>
        <name>Fe</name>
        <dbReference type="ChEBI" id="CHEBI:18248"/>
    </ligandPart>
</feature>
<dbReference type="InterPro" id="IPR050597">
    <property type="entry name" value="Cytochrome_c_Oxidase_Subunit"/>
</dbReference>
<keyword evidence="14 21" id="KW-0249">Electron transport</keyword>
<evidence type="ECO:0000256" key="11">
    <source>
        <dbReference type="ARBA" id="ARBA00022723"/>
    </source>
</evidence>
<evidence type="ECO:0000259" key="26">
    <source>
        <dbReference type="PROSITE" id="PS51007"/>
    </source>
</evidence>
<keyword evidence="15 25" id="KW-1133">Transmembrane helix</keyword>
<feature type="domain" description="Cytochrome c" evidence="26">
    <location>
        <begin position="212"/>
        <end position="293"/>
    </location>
</feature>
<dbReference type="UniPathway" id="UPA00705"/>
<feature type="binding site" description="axial binding residue" evidence="22">
    <location>
        <position position="133"/>
    </location>
    <ligand>
        <name>heme c</name>
        <dbReference type="ChEBI" id="CHEBI:61717"/>
        <label>1</label>
    </ligand>
    <ligandPart>
        <name>Fe</name>
        <dbReference type="ChEBI" id="CHEBI:18248"/>
    </ligandPart>
</feature>
<dbReference type="PANTHER" id="PTHR33751">
    <property type="entry name" value="CBB3-TYPE CYTOCHROME C OXIDASE SUBUNIT FIXP"/>
    <property type="match status" value="1"/>
</dbReference>
<dbReference type="InterPro" id="IPR036909">
    <property type="entry name" value="Cyt_c-like_dom_sf"/>
</dbReference>
<feature type="binding site" description="covalent" evidence="23">
    <location>
        <position position="228"/>
    </location>
    <ligand>
        <name>heme c</name>
        <dbReference type="ChEBI" id="CHEBI:61717"/>
        <label>2</label>
    </ligand>
</feature>
<dbReference type="Proteomes" id="UP000190135">
    <property type="component" value="Unassembled WGS sequence"/>
</dbReference>
<keyword evidence="18 21" id="KW-0406">Ion transport</keyword>
<evidence type="ECO:0000256" key="17">
    <source>
        <dbReference type="ARBA" id="ARBA00023004"/>
    </source>
</evidence>
<evidence type="ECO:0000256" key="9">
    <source>
        <dbReference type="ARBA" id="ARBA00022660"/>
    </source>
</evidence>
<dbReference type="RefSeq" id="WP_078709741.1">
    <property type="nucleotide sequence ID" value="NZ_FUXL01000015.1"/>
</dbReference>
<comment type="pathway">
    <text evidence="2 21">Energy metabolism; oxidative phosphorylation.</text>
</comment>
<dbReference type="PRINTS" id="PR00605">
    <property type="entry name" value="CYTCHROMECIC"/>
</dbReference>
<keyword evidence="13 21" id="KW-0375">Hydrogen ion transport</keyword>
<evidence type="ECO:0000256" key="10">
    <source>
        <dbReference type="ARBA" id="ARBA00022692"/>
    </source>
</evidence>
<dbReference type="InterPro" id="IPR038414">
    <property type="entry name" value="CcoP_N_sf"/>
</dbReference>
<evidence type="ECO:0000256" key="1">
    <source>
        <dbReference type="ARBA" id="ARBA00004533"/>
    </source>
</evidence>
<dbReference type="PROSITE" id="PS51007">
    <property type="entry name" value="CYTC"/>
    <property type="match status" value="2"/>
</dbReference>
<evidence type="ECO:0000256" key="8">
    <source>
        <dbReference type="ARBA" id="ARBA00022617"/>
    </source>
</evidence>
<evidence type="ECO:0000256" key="23">
    <source>
        <dbReference type="PIRSR" id="PIRSR000006-2"/>
    </source>
</evidence>
<dbReference type="InterPro" id="IPR009056">
    <property type="entry name" value="Cyt_c-like_dom"/>
</dbReference>
<keyword evidence="28" id="KW-1185">Reference proteome</keyword>
<comment type="similarity">
    <text evidence="3 21">Belongs to the CcoP / FixP family.</text>
</comment>
<dbReference type="InterPro" id="IPR008168">
    <property type="entry name" value="Cyt_C_IC"/>
</dbReference>
<feature type="binding site" description="covalent" evidence="23">
    <location>
        <position position="225"/>
    </location>
    <ligand>
        <name>heme c</name>
        <dbReference type="ChEBI" id="CHEBI:61717"/>
        <label>2</label>
    </ligand>
</feature>
<evidence type="ECO:0000313" key="28">
    <source>
        <dbReference type="Proteomes" id="UP000190135"/>
    </source>
</evidence>
<comment type="subcellular location">
    <subcellularLocation>
        <location evidence="1 21">Cell inner membrane</location>
    </subcellularLocation>
</comment>